<keyword evidence="2" id="KW-0378">Hydrolase</keyword>
<dbReference type="InterPro" id="IPR053145">
    <property type="entry name" value="AB_hydrolase_Est10"/>
</dbReference>
<comment type="caution">
    <text evidence="2">The sequence shown here is derived from an EMBL/GenBank/DDBJ whole genome shotgun (WGS) entry which is preliminary data.</text>
</comment>
<keyword evidence="3" id="KW-1185">Reference proteome</keyword>
<feature type="domain" description="Serine aminopeptidase S33" evidence="1">
    <location>
        <begin position="83"/>
        <end position="305"/>
    </location>
</feature>
<name>A0A372L830_9BACI</name>
<proteinExistence type="predicted"/>
<evidence type="ECO:0000313" key="3">
    <source>
        <dbReference type="Proteomes" id="UP000262939"/>
    </source>
</evidence>
<evidence type="ECO:0000313" key="2">
    <source>
        <dbReference type="EMBL" id="RFU60981.1"/>
    </source>
</evidence>
<dbReference type="GO" id="GO:0052689">
    <property type="term" value="F:carboxylic ester hydrolase activity"/>
    <property type="evidence" value="ECO:0007669"/>
    <property type="project" value="TreeGrafter"/>
</dbReference>
<dbReference type="InterPro" id="IPR029058">
    <property type="entry name" value="AB_hydrolase_fold"/>
</dbReference>
<protein>
    <submittedName>
        <fullName evidence="2">Alpha/beta fold hydrolase</fullName>
    </submittedName>
</protein>
<dbReference type="PANTHER" id="PTHR43265:SF1">
    <property type="entry name" value="ESTERASE ESTD"/>
    <property type="match status" value="1"/>
</dbReference>
<accession>A0A372L830</accession>
<sequence length="344" mass="38785">MNRHPIVRLEIGQPSLYRNPENNKLLMEGFILEKEIIVKGTIPIHGTLTIPEGDGKYPAILLIPGSGPIDRDGNDRKGKYPTNLYKELAHYFAGLGFASFRFDKRGTGKSNGDLLAAGLSDSVEDASRSIDFLRSHPAIDQEKIIVCGHSEGAVVSTALGERINPAGIMLLSGGVDNLMEALKKQRQLAYKELFALPGFKGWLNRKLQIDKKNEKKYDKLMGKILNSGQDTIKVQYFFKQPAKWFREHNAYNTREALKRVSCPVFVLHGDKDPLVDSEVLNELPSLVKENSEFHIIPNMEHGLRNQSEPKSILKNRKLFKEALRQPLNDEALKKISTWLLLNFN</sequence>
<dbReference type="AlphaFoldDB" id="A0A372L830"/>
<evidence type="ECO:0000259" key="1">
    <source>
        <dbReference type="Pfam" id="PF12146"/>
    </source>
</evidence>
<dbReference type="SUPFAM" id="SSF53474">
    <property type="entry name" value="alpha/beta-Hydrolases"/>
    <property type="match status" value="1"/>
</dbReference>
<dbReference type="Gene3D" id="3.40.50.1820">
    <property type="entry name" value="alpha/beta hydrolase"/>
    <property type="match status" value="1"/>
</dbReference>
<gene>
    <name evidence="2" type="ORF">D0466_19850</name>
</gene>
<dbReference type="EMBL" id="QVTD01000019">
    <property type="protein sequence ID" value="RFU60981.1"/>
    <property type="molecule type" value="Genomic_DNA"/>
</dbReference>
<dbReference type="PANTHER" id="PTHR43265">
    <property type="entry name" value="ESTERASE ESTD"/>
    <property type="match status" value="1"/>
</dbReference>
<dbReference type="InterPro" id="IPR022742">
    <property type="entry name" value="Hydrolase_4"/>
</dbReference>
<reference evidence="2 3" key="1">
    <citation type="submission" date="2018-08" db="EMBL/GenBank/DDBJ databases">
        <title>Bacillus chawlae sp. nov., Bacillus glennii sp. nov., and Bacillus saganii sp. nov. Isolated from the Vehicle Assembly Building at Kennedy Space Center where the Viking Spacecraft were Assembled.</title>
        <authorList>
            <person name="Seuylemezian A."/>
            <person name="Vaishampayan P."/>
        </authorList>
    </citation>
    <scope>NUCLEOTIDE SEQUENCE [LARGE SCALE GENOMIC DNA]</scope>
    <source>
        <strain evidence="2 3">V44-8</strain>
    </source>
</reference>
<dbReference type="Proteomes" id="UP000262939">
    <property type="component" value="Unassembled WGS sequence"/>
</dbReference>
<organism evidence="2 3">
    <name type="scientific">Peribacillus glennii</name>
    <dbReference type="NCBI Taxonomy" id="2303991"/>
    <lineage>
        <taxon>Bacteria</taxon>
        <taxon>Bacillati</taxon>
        <taxon>Bacillota</taxon>
        <taxon>Bacilli</taxon>
        <taxon>Bacillales</taxon>
        <taxon>Bacillaceae</taxon>
        <taxon>Peribacillus</taxon>
    </lineage>
</organism>
<dbReference type="Pfam" id="PF12146">
    <property type="entry name" value="Hydrolase_4"/>
    <property type="match status" value="1"/>
</dbReference>